<proteinExistence type="predicted"/>
<dbReference type="PROSITE" id="PS51186">
    <property type="entry name" value="GNAT"/>
    <property type="match status" value="1"/>
</dbReference>
<dbReference type="CDD" id="cd04301">
    <property type="entry name" value="NAT_SF"/>
    <property type="match status" value="1"/>
</dbReference>
<dbReference type="Gene3D" id="3.40.630.30">
    <property type="match status" value="1"/>
</dbReference>
<dbReference type="SUPFAM" id="SSF55729">
    <property type="entry name" value="Acyl-CoA N-acyltransferases (Nat)"/>
    <property type="match status" value="1"/>
</dbReference>
<gene>
    <name evidence="2" type="primary">bltD</name>
    <name evidence="2" type="ORF">CZ809_02041</name>
</gene>
<accession>A0A1T5I0L6</accession>
<keyword evidence="2" id="KW-0012">Acyltransferase</keyword>
<dbReference type="PANTHER" id="PTHR43617:SF34">
    <property type="entry name" value="PUTATIVE-RELATED"/>
    <property type="match status" value="1"/>
</dbReference>
<reference evidence="2 3" key="1">
    <citation type="submission" date="2017-02" db="EMBL/GenBank/DDBJ databases">
        <authorList>
            <person name="Peterson S.W."/>
        </authorList>
    </citation>
    <scope>NUCLEOTIDE SEQUENCE [LARGE SCALE GENOMIC DNA]</scope>
    <source>
        <strain evidence="3">type strain: NCCB 100098</strain>
    </source>
</reference>
<name>A0A1T5I0L6_9GAMM</name>
<keyword evidence="2" id="KW-0808">Transferase</keyword>
<evidence type="ECO:0000313" key="3">
    <source>
        <dbReference type="Proteomes" id="UP000189966"/>
    </source>
</evidence>
<dbReference type="EC" id="2.3.1.57" evidence="2"/>
<protein>
    <submittedName>
        <fullName evidence="2">Spermine/spermidine acetyltransferase</fullName>
        <ecNumber evidence="2">2.3.1.57</ecNumber>
    </submittedName>
</protein>
<dbReference type="PANTHER" id="PTHR43617">
    <property type="entry name" value="L-AMINO ACID N-ACETYLTRANSFERASE"/>
    <property type="match status" value="1"/>
</dbReference>
<dbReference type="GO" id="GO:0004145">
    <property type="term" value="F:diamine N-acetyltransferase activity"/>
    <property type="evidence" value="ECO:0007669"/>
    <property type="project" value="UniProtKB-EC"/>
</dbReference>
<dbReference type="Proteomes" id="UP000189966">
    <property type="component" value="Unassembled WGS sequence"/>
</dbReference>
<dbReference type="EMBL" id="FUZI01000003">
    <property type="protein sequence ID" value="SKC32525.1"/>
    <property type="molecule type" value="Genomic_DNA"/>
</dbReference>
<organism evidence="2 3">
    <name type="scientific">Photobacterium piscicola</name>
    <dbReference type="NCBI Taxonomy" id="1378299"/>
    <lineage>
        <taxon>Bacteria</taxon>
        <taxon>Pseudomonadati</taxon>
        <taxon>Pseudomonadota</taxon>
        <taxon>Gammaproteobacteria</taxon>
        <taxon>Vibrionales</taxon>
        <taxon>Vibrionaceae</taxon>
        <taxon>Photobacterium</taxon>
    </lineage>
</organism>
<dbReference type="InterPro" id="IPR050276">
    <property type="entry name" value="MshD_Acetyltransferase"/>
</dbReference>
<dbReference type="RefSeq" id="WP_306341422.1">
    <property type="nucleotide sequence ID" value="NZ_CP175534.1"/>
</dbReference>
<dbReference type="AlphaFoldDB" id="A0A1T5I0L6"/>
<dbReference type="Pfam" id="PF00583">
    <property type="entry name" value="Acetyltransf_1"/>
    <property type="match status" value="1"/>
</dbReference>
<feature type="domain" description="N-acetyltransferase" evidence="1">
    <location>
        <begin position="5"/>
        <end position="153"/>
    </location>
</feature>
<dbReference type="InterPro" id="IPR016181">
    <property type="entry name" value="Acyl_CoA_acyltransferase"/>
</dbReference>
<evidence type="ECO:0000313" key="2">
    <source>
        <dbReference type="EMBL" id="SKC32525.1"/>
    </source>
</evidence>
<evidence type="ECO:0000259" key="1">
    <source>
        <dbReference type="PROSITE" id="PS51186"/>
    </source>
</evidence>
<dbReference type="InterPro" id="IPR000182">
    <property type="entry name" value="GNAT_dom"/>
</dbReference>
<sequence length="153" mass="17154">MVQTITIGVAKKEDLYAVYQLEQRLFGEHGYPDFFIRQAYDCWSAGLLVARDLDNVVGYVLCAPQFNDLSLTASEGWILALAVDTSVQGRGVGKKLMQEAMATLAGCKKLWLTVHPNNHAKKLYQQLGFKDVEQESDYFGLDQPRVKMVHAVV</sequence>